<evidence type="ECO:0000256" key="1">
    <source>
        <dbReference type="ARBA" id="ARBA00004613"/>
    </source>
</evidence>
<dbReference type="InterPro" id="IPR036896">
    <property type="entry name" value="Avidin-like_sf"/>
</dbReference>
<keyword evidence="5" id="KW-1015">Disulfide bond</keyword>
<dbReference type="InterPro" id="IPR005468">
    <property type="entry name" value="Avidin/str"/>
</dbReference>
<comment type="similarity">
    <text evidence="2">Belongs to the avidin/streptavidin family.</text>
</comment>
<dbReference type="InterPro" id="IPR051764">
    <property type="entry name" value="Avidin/Streptavidin-rel"/>
</dbReference>
<sequence>MGLAGDWYNELGSHMTLVVDGDGGLSGTYCSPVGDATGDHVLAGRYDTDPPSGEGTTVGWAVSWSDDASSTTAWGGQYFDDDSGERIITNWLLTSSTTADSVWESTNIGNDTFTRDDPSDAQIAKARVMSVCSPRLEHIVAKKKKKSH</sequence>
<protein>
    <submittedName>
        <fullName evidence="8">Tamavidin2, avidin-like biotin-binding proteins from an edible mushroom</fullName>
    </submittedName>
</protein>
<dbReference type="Gene3D" id="2.40.128.30">
    <property type="entry name" value="Avidin-like"/>
    <property type="match status" value="1"/>
</dbReference>
<comment type="caution">
    <text evidence="8">The sequence shown here is derived from an EMBL/GenBank/DDBJ whole genome shotgun (WGS) entry which is preliminary data.</text>
</comment>
<evidence type="ECO:0000256" key="4">
    <source>
        <dbReference type="ARBA" id="ARBA00022729"/>
    </source>
</evidence>
<name>A0AAD6XII2_9AGAR</name>
<proteinExistence type="inferred from homology"/>
<dbReference type="PANTHER" id="PTHR34399:SF3">
    <property type="entry name" value="AVID PROTEIN-RELATED"/>
    <property type="match status" value="1"/>
</dbReference>
<dbReference type="PROSITE" id="PS51326">
    <property type="entry name" value="AVIDIN_2"/>
    <property type="match status" value="1"/>
</dbReference>
<dbReference type="PANTHER" id="PTHR34399">
    <property type="entry name" value="AVIDIN-RELATED"/>
    <property type="match status" value="1"/>
</dbReference>
<dbReference type="AlphaFoldDB" id="A0AAD6XII2"/>
<keyword evidence="7" id="KW-0092">Biotin</keyword>
<keyword evidence="9" id="KW-1185">Reference proteome</keyword>
<evidence type="ECO:0000256" key="5">
    <source>
        <dbReference type="ARBA" id="ARBA00023157"/>
    </source>
</evidence>
<dbReference type="SUPFAM" id="SSF50876">
    <property type="entry name" value="Avidin/streptavidin"/>
    <property type="match status" value="1"/>
</dbReference>
<accession>A0AAD6XII2</accession>
<evidence type="ECO:0000256" key="6">
    <source>
        <dbReference type="ARBA" id="ARBA00023180"/>
    </source>
</evidence>
<dbReference type="GO" id="GO:0009374">
    <property type="term" value="F:biotin binding"/>
    <property type="evidence" value="ECO:0007669"/>
    <property type="project" value="InterPro"/>
</dbReference>
<evidence type="ECO:0000313" key="8">
    <source>
        <dbReference type="EMBL" id="KAJ7081175.1"/>
    </source>
</evidence>
<dbReference type="Pfam" id="PF01382">
    <property type="entry name" value="Avidin"/>
    <property type="match status" value="1"/>
</dbReference>
<comment type="subcellular location">
    <subcellularLocation>
        <location evidence="1">Secreted</location>
    </subcellularLocation>
</comment>
<evidence type="ECO:0000256" key="7">
    <source>
        <dbReference type="ARBA" id="ARBA00023267"/>
    </source>
</evidence>
<dbReference type="PRINTS" id="PR00709">
    <property type="entry name" value="AVIDIN"/>
</dbReference>
<keyword evidence="3" id="KW-0964">Secreted</keyword>
<dbReference type="GO" id="GO:0005576">
    <property type="term" value="C:extracellular region"/>
    <property type="evidence" value="ECO:0007669"/>
    <property type="project" value="UniProtKB-SubCell"/>
</dbReference>
<keyword evidence="6" id="KW-0325">Glycoprotein</keyword>
<organism evidence="8 9">
    <name type="scientific">Mycena belliarum</name>
    <dbReference type="NCBI Taxonomy" id="1033014"/>
    <lineage>
        <taxon>Eukaryota</taxon>
        <taxon>Fungi</taxon>
        <taxon>Dikarya</taxon>
        <taxon>Basidiomycota</taxon>
        <taxon>Agaricomycotina</taxon>
        <taxon>Agaricomycetes</taxon>
        <taxon>Agaricomycetidae</taxon>
        <taxon>Agaricales</taxon>
        <taxon>Marasmiineae</taxon>
        <taxon>Mycenaceae</taxon>
        <taxon>Mycena</taxon>
    </lineage>
</organism>
<dbReference type="EMBL" id="JARJCN010000051">
    <property type="protein sequence ID" value="KAJ7081175.1"/>
    <property type="molecule type" value="Genomic_DNA"/>
</dbReference>
<evidence type="ECO:0000256" key="3">
    <source>
        <dbReference type="ARBA" id="ARBA00022525"/>
    </source>
</evidence>
<evidence type="ECO:0000256" key="2">
    <source>
        <dbReference type="ARBA" id="ARBA00006297"/>
    </source>
</evidence>
<reference evidence="8" key="1">
    <citation type="submission" date="2023-03" db="EMBL/GenBank/DDBJ databases">
        <title>Massive genome expansion in bonnet fungi (Mycena s.s.) driven by repeated elements and novel gene families across ecological guilds.</title>
        <authorList>
            <consortium name="Lawrence Berkeley National Laboratory"/>
            <person name="Harder C.B."/>
            <person name="Miyauchi S."/>
            <person name="Viragh M."/>
            <person name="Kuo A."/>
            <person name="Thoen E."/>
            <person name="Andreopoulos B."/>
            <person name="Lu D."/>
            <person name="Skrede I."/>
            <person name="Drula E."/>
            <person name="Henrissat B."/>
            <person name="Morin E."/>
            <person name="Kohler A."/>
            <person name="Barry K."/>
            <person name="LaButti K."/>
            <person name="Morin E."/>
            <person name="Salamov A."/>
            <person name="Lipzen A."/>
            <person name="Mereny Z."/>
            <person name="Hegedus B."/>
            <person name="Baldrian P."/>
            <person name="Stursova M."/>
            <person name="Weitz H."/>
            <person name="Taylor A."/>
            <person name="Grigoriev I.V."/>
            <person name="Nagy L.G."/>
            <person name="Martin F."/>
            <person name="Kauserud H."/>
        </authorList>
    </citation>
    <scope>NUCLEOTIDE SEQUENCE</scope>
    <source>
        <strain evidence="8">CBHHK173m</strain>
    </source>
</reference>
<dbReference type="InterPro" id="IPR005469">
    <property type="entry name" value="Avidin"/>
</dbReference>
<gene>
    <name evidence="8" type="ORF">B0H15DRAFT_472347</name>
</gene>
<keyword evidence="4" id="KW-0732">Signal</keyword>
<dbReference type="Proteomes" id="UP001222325">
    <property type="component" value="Unassembled WGS sequence"/>
</dbReference>
<evidence type="ECO:0000313" key="9">
    <source>
        <dbReference type="Proteomes" id="UP001222325"/>
    </source>
</evidence>